<protein>
    <submittedName>
        <fullName evidence="2">Uncharacterized protein</fullName>
    </submittedName>
</protein>
<feature type="transmembrane region" description="Helical" evidence="1">
    <location>
        <begin position="32"/>
        <end position="57"/>
    </location>
</feature>
<name>A0A3M7QCF9_BRAPC</name>
<dbReference type="EMBL" id="REGN01006679">
    <property type="protein sequence ID" value="RNA08638.1"/>
    <property type="molecule type" value="Genomic_DNA"/>
</dbReference>
<sequence length="272" mass="31295">MTAQCDKFKYGVDIKFEKTITDFVYTTEFISFINLLFFPIFCIMGLTTNGVSILTLIKNKKQNKLTKKSSVYLVKLMLINSSLNFVYCSIYMFHMANICIGFNGIFCSSVKKTKNRFDLLRGEQNHPKSIDRFKHFLLSVGIILVHSYHRDNYLKFILNDLLLFILIVIFDGLLLIKLKQAMSHKLKVSGCQKKKISEKENFENRITYSVLFNCLVLMILRSFELVVSFFVLFEIIQGSACSNAVKICSNISQLGNTFYLISCSLNLNRSSC</sequence>
<gene>
    <name evidence="2" type="ORF">BpHYR1_046804</name>
</gene>
<organism evidence="2 3">
    <name type="scientific">Brachionus plicatilis</name>
    <name type="common">Marine rotifer</name>
    <name type="synonym">Brachionus muelleri</name>
    <dbReference type="NCBI Taxonomy" id="10195"/>
    <lineage>
        <taxon>Eukaryota</taxon>
        <taxon>Metazoa</taxon>
        <taxon>Spiralia</taxon>
        <taxon>Gnathifera</taxon>
        <taxon>Rotifera</taxon>
        <taxon>Eurotatoria</taxon>
        <taxon>Monogononta</taxon>
        <taxon>Pseudotrocha</taxon>
        <taxon>Ploima</taxon>
        <taxon>Brachionidae</taxon>
        <taxon>Brachionus</taxon>
    </lineage>
</organism>
<dbReference type="AlphaFoldDB" id="A0A3M7QCF9"/>
<feature type="transmembrane region" description="Helical" evidence="1">
    <location>
        <begin position="210"/>
        <end position="233"/>
    </location>
</feature>
<evidence type="ECO:0000313" key="3">
    <source>
        <dbReference type="Proteomes" id="UP000276133"/>
    </source>
</evidence>
<keyword evidence="3" id="KW-1185">Reference proteome</keyword>
<reference evidence="2 3" key="1">
    <citation type="journal article" date="2018" name="Sci. Rep.">
        <title>Genomic signatures of local adaptation to the degree of environmental predictability in rotifers.</title>
        <authorList>
            <person name="Franch-Gras L."/>
            <person name="Hahn C."/>
            <person name="Garcia-Roger E.M."/>
            <person name="Carmona M.J."/>
            <person name="Serra M."/>
            <person name="Gomez A."/>
        </authorList>
    </citation>
    <scope>NUCLEOTIDE SEQUENCE [LARGE SCALE GENOMIC DNA]</scope>
    <source>
        <strain evidence="2">HYR1</strain>
    </source>
</reference>
<keyword evidence="1" id="KW-0812">Transmembrane</keyword>
<keyword evidence="1" id="KW-1133">Transmembrane helix</keyword>
<comment type="caution">
    <text evidence="2">The sequence shown here is derived from an EMBL/GenBank/DDBJ whole genome shotgun (WGS) entry which is preliminary data.</text>
</comment>
<evidence type="ECO:0000313" key="2">
    <source>
        <dbReference type="EMBL" id="RNA08638.1"/>
    </source>
</evidence>
<dbReference type="Proteomes" id="UP000276133">
    <property type="component" value="Unassembled WGS sequence"/>
</dbReference>
<feature type="transmembrane region" description="Helical" evidence="1">
    <location>
        <begin position="69"/>
        <end position="87"/>
    </location>
</feature>
<accession>A0A3M7QCF9</accession>
<keyword evidence="1" id="KW-0472">Membrane</keyword>
<proteinExistence type="predicted"/>
<evidence type="ECO:0000256" key="1">
    <source>
        <dbReference type="SAM" id="Phobius"/>
    </source>
</evidence>
<feature type="transmembrane region" description="Helical" evidence="1">
    <location>
        <begin position="161"/>
        <end position="178"/>
    </location>
</feature>